<organism evidence="1">
    <name type="scientific">Prevotella sp. GTC17253</name>
    <dbReference type="NCBI Taxonomy" id="3236793"/>
    <lineage>
        <taxon>Bacteria</taxon>
        <taxon>Pseudomonadati</taxon>
        <taxon>Bacteroidota</taxon>
        <taxon>Bacteroidia</taxon>
        <taxon>Bacteroidales</taxon>
        <taxon>Prevotellaceae</taxon>
        <taxon>Prevotella</taxon>
    </lineage>
</organism>
<sequence>MYHYEGDNKNIFSVFEFGYLKDDTLLKKCIINKTNYISFATESGLKLGMAFKDVVRLKGKSYTLEKEIVGKILKYTINDAGASILKQYEMSSYFMELYFRDDIVYKVKFGFEYP</sequence>
<protein>
    <submittedName>
        <fullName evidence="1">Uncharacterized protein</fullName>
    </submittedName>
</protein>
<accession>A0AB33J1K9</accession>
<evidence type="ECO:0000313" key="1">
    <source>
        <dbReference type="EMBL" id="BFO72180.1"/>
    </source>
</evidence>
<name>A0AB33J1K9_9BACT</name>
<reference evidence="1" key="1">
    <citation type="submission" date="2024-07" db="EMBL/GenBank/DDBJ databases">
        <title>Complete genome sequence of Prevotella sp. YM-2024 GTC17253.</title>
        <authorList>
            <person name="Hayashi M."/>
            <person name="Muto Y."/>
            <person name="Tanaka K."/>
            <person name="Niwa H."/>
        </authorList>
    </citation>
    <scope>NUCLEOTIDE SEQUENCE</scope>
    <source>
        <strain evidence="1">GTC17253</strain>
    </source>
</reference>
<gene>
    <name evidence="1" type="ORF">GTC17253_21460</name>
</gene>
<proteinExistence type="predicted"/>
<dbReference type="AlphaFoldDB" id="A0AB33J1K9"/>
<dbReference type="EMBL" id="AP035785">
    <property type="protein sequence ID" value="BFO72180.1"/>
    <property type="molecule type" value="Genomic_DNA"/>
</dbReference>